<reference evidence="2" key="1">
    <citation type="journal article" date="2020" name="Stud. Mycol.">
        <title>101 Dothideomycetes genomes: a test case for predicting lifestyles and emergence of pathogens.</title>
        <authorList>
            <person name="Haridas S."/>
            <person name="Albert R."/>
            <person name="Binder M."/>
            <person name="Bloem J."/>
            <person name="Labutti K."/>
            <person name="Salamov A."/>
            <person name="Andreopoulos B."/>
            <person name="Baker S."/>
            <person name="Barry K."/>
            <person name="Bills G."/>
            <person name="Bluhm B."/>
            <person name="Cannon C."/>
            <person name="Castanera R."/>
            <person name="Culley D."/>
            <person name="Daum C."/>
            <person name="Ezra D."/>
            <person name="Gonzalez J."/>
            <person name="Henrissat B."/>
            <person name="Kuo A."/>
            <person name="Liang C."/>
            <person name="Lipzen A."/>
            <person name="Lutzoni F."/>
            <person name="Magnuson J."/>
            <person name="Mondo S."/>
            <person name="Nolan M."/>
            <person name="Ohm R."/>
            <person name="Pangilinan J."/>
            <person name="Park H.-J."/>
            <person name="Ramirez L."/>
            <person name="Alfaro M."/>
            <person name="Sun H."/>
            <person name="Tritt A."/>
            <person name="Yoshinaga Y."/>
            <person name="Zwiers L.-H."/>
            <person name="Turgeon B."/>
            <person name="Goodwin S."/>
            <person name="Spatafora J."/>
            <person name="Crous P."/>
            <person name="Grigoriev I."/>
        </authorList>
    </citation>
    <scope>NUCLEOTIDE SEQUENCE</scope>
    <source>
        <strain evidence="2">CBS 122368</strain>
    </source>
</reference>
<dbReference type="AlphaFoldDB" id="A0A6A6HSN7"/>
<feature type="compositionally biased region" description="Polar residues" evidence="1">
    <location>
        <begin position="461"/>
        <end position="470"/>
    </location>
</feature>
<proteinExistence type="predicted"/>
<feature type="region of interest" description="Disordered" evidence="1">
    <location>
        <begin position="82"/>
        <end position="112"/>
    </location>
</feature>
<dbReference type="EMBL" id="ML987214">
    <property type="protein sequence ID" value="KAF2240909.1"/>
    <property type="molecule type" value="Genomic_DNA"/>
</dbReference>
<dbReference type="Proteomes" id="UP000800094">
    <property type="component" value="Unassembled WGS sequence"/>
</dbReference>
<feature type="compositionally biased region" description="Polar residues" evidence="1">
    <location>
        <begin position="325"/>
        <end position="338"/>
    </location>
</feature>
<feature type="region of interest" description="Disordered" evidence="1">
    <location>
        <begin position="311"/>
        <end position="470"/>
    </location>
</feature>
<protein>
    <submittedName>
        <fullName evidence="2">Uncharacterized protein</fullName>
    </submittedName>
</protein>
<feature type="compositionally biased region" description="Basic and acidic residues" evidence="1">
    <location>
        <begin position="311"/>
        <end position="322"/>
    </location>
</feature>
<feature type="compositionally biased region" description="Low complexity" evidence="1">
    <location>
        <begin position="93"/>
        <end position="106"/>
    </location>
</feature>
<evidence type="ECO:0000313" key="3">
    <source>
        <dbReference type="Proteomes" id="UP000800094"/>
    </source>
</evidence>
<dbReference type="GeneID" id="54589377"/>
<feature type="compositionally biased region" description="Polar residues" evidence="1">
    <location>
        <begin position="355"/>
        <end position="366"/>
    </location>
</feature>
<dbReference type="RefSeq" id="XP_033675913.1">
    <property type="nucleotide sequence ID" value="XM_033836047.1"/>
</dbReference>
<evidence type="ECO:0000313" key="2">
    <source>
        <dbReference type="EMBL" id="KAF2240909.1"/>
    </source>
</evidence>
<accession>A0A6A6HSN7</accession>
<feature type="compositionally biased region" description="Polar residues" evidence="1">
    <location>
        <begin position="436"/>
        <end position="446"/>
    </location>
</feature>
<dbReference type="OrthoDB" id="5419928at2759"/>
<gene>
    <name evidence="2" type="ORF">BU26DRAFT_611132</name>
</gene>
<evidence type="ECO:0000256" key="1">
    <source>
        <dbReference type="SAM" id="MobiDB-lite"/>
    </source>
</evidence>
<keyword evidence="3" id="KW-1185">Reference proteome</keyword>
<name>A0A6A6HSN7_9PLEO</name>
<feature type="compositionally biased region" description="Basic and acidic residues" evidence="1">
    <location>
        <begin position="343"/>
        <end position="354"/>
    </location>
</feature>
<sequence>MAPQYSVRHLLRLDDSALVRHIADNRDARDIFDVTNIGDWDDVSEAQQTKLLERLMSLGPRAKAAPQPLDFGQLFAKLNGVRSEGETSQEHVSSSPRLARSPSLSPQPGVGKEHQIRCYYELIDDGGRPPCSLETLDKIYESPADYVEMLRPWLGNLTFPLNPDDLGVFSRPLERWREFRRWQGNNRGVDMTGDENLAAFRDEKRRYFESTGLGKMTTAPYFDETIYQMWQQEQLRRQRKQDSFGEVCGGTFDEYVEAARRRLGGHSFTEAFDLLEDPKQQSERVTWIEYLEFEYWCLDRCTTSETQRHYEVNPKPLSDPHRRGSQSVSRNKLTNQVMRKTAAHRDAKADESRQLLRTQWALSQMPTEELDAPPANPVKRSRKRGRQVDDEAVEEPTEQPMMKKQKKQQQQQQCKESGTRRKATLQKTTSRDAKTNTRSQNPSSLRRSARIRKLQAAASKSLETSNGCGR</sequence>
<organism evidence="2 3">
    <name type="scientific">Trematosphaeria pertusa</name>
    <dbReference type="NCBI Taxonomy" id="390896"/>
    <lineage>
        <taxon>Eukaryota</taxon>
        <taxon>Fungi</taxon>
        <taxon>Dikarya</taxon>
        <taxon>Ascomycota</taxon>
        <taxon>Pezizomycotina</taxon>
        <taxon>Dothideomycetes</taxon>
        <taxon>Pleosporomycetidae</taxon>
        <taxon>Pleosporales</taxon>
        <taxon>Massarineae</taxon>
        <taxon>Trematosphaeriaceae</taxon>
        <taxon>Trematosphaeria</taxon>
    </lineage>
</organism>